<comment type="caution">
    <text evidence="6">The sequence shown here is derived from an EMBL/GenBank/DDBJ whole genome shotgun (WGS) entry which is preliminary data.</text>
</comment>
<keyword evidence="3" id="KW-0238">DNA-binding</keyword>
<reference evidence="6 7" key="1">
    <citation type="submission" date="2018-04" db="EMBL/GenBank/DDBJ databases">
        <title>Genomic Encyclopedia of Archaeal and Bacterial Type Strains, Phase II (KMG-II): from individual species to whole genera.</title>
        <authorList>
            <person name="Goeker M."/>
        </authorList>
    </citation>
    <scope>NUCLEOTIDE SEQUENCE [LARGE SCALE GENOMIC DNA]</scope>
    <source>
        <strain evidence="6 7">DSM 100434</strain>
    </source>
</reference>
<keyword evidence="2" id="KW-0815">Transposition</keyword>
<dbReference type="Proteomes" id="UP000244077">
    <property type="component" value="Unassembled WGS sequence"/>
</dbReference>
<evidence type="ECO:0000259" key="5">
    <source>
        <dbReference type="Pfam" id="PF13610"/>
    </source>
</evidence>
<dbReference type="GO" id="GO:0032196">
    <property type="term" value="P:transposition"/>
    <property type="evidence" value="ECO:0007669"/>
    <property type="project" value="UniProtKB-KW"/>
</dbReference>
<dbReference type="InterPro" id="IPR032874">
    <property type="entry name" value="DDE_dom"/>
</dbReference>
<proteinExistence type="predicted"/>
<dbReference type="Gene3D" id="3.30.420.10">
    <property type="entry name" value="Ribonuclease H-like superfamily/Ribonuclease H"/>
    <property type="match status" value="1"/>
</dbReference>
<dbReference type="InterPro" id="IPR052183">
    <property type="entry name" value="IS_Transposase"/>
</dbReference>
<keyword evidence="7" id="KW-1185">Reference proteome</keyword>
<evidence type="ECO:0000256" key="1">
    <source>
        <dbReference type="ARBA" id="ARBA00002286"/>
    </source>
</evidence>
<dbReference type="SUPFAM" id="SSF53098">
    <property type="entry name" value="Ribonuclease H-like"/>
    <property type="match status" value="1"/>
</dbReference>
<dbReference type="NCBIfam" id="NF033587">
    <property type="entry name" value="transpos_IS6"/>
    <property type="match status" value="1"/>
</dbReference>
<evidence type="ECO:0000256" key="3">
    <source>
        <dbReference type="ARBA" id="ARBA00023125"/>
    </source>
</evidence>
<dbReference type="InterPro" id="IPR036397">
    <property type="entry name" value="RNaseH_sf"/>
</dbReference>
<dbReference type="RefSeq" id="WP_107818208.1">
    <property type="nucleotide sequence ID" value="NZ_QAOH01000038.1"/>
</dbReference>
<evidence type="ECO:0000313" key="7">
    <source>
        <dbReference type="Proteomes" id="UP000244077"/>
    </source>
</evidence>
<feature type="domain" description="DDE" evidence="5">
    <location>
        <begin position="78"/>
        <end position="204"/>
    </location>
</feature>
<comment type="function">
    <text evidence="1">Involved in the transposition of the insertion sequence.</text>
</comment>
<evidence type="ECO:0000256" key="4">
    <source>
        <dbReference type="ARBA" id="ARBA00023172"/>
    </source>
</evidence>
<dbReference type="InterPro" id="IPR047930">
    <property type="entry name" value="Transpos_IS6"/>
</dbReference>
<dbReference type="PANTHER" id="PTHR35528:SF3">
    <property type="entry name" value="BLL1675 PROTEIN"/>
    <property type="match status" value="1"/>
</dbReference>
<name>A0A2T5H0G1_9RHOB</name>
<dbReference type="EMBL" id="QAOH01000038">
    <property type="protein sequence ID" value="PTQ65065.1"/>
    <property type="molecule type" value="Genomic_DNA"/>
</dbReference>
<organism evidence="6 7">
    <name type="scientific">Celeribacter persicus</name>
    <dbReference type="NCBI Taxonomy" id="1651082"/>
    <lineage>
        <taxon>Bacteria</taxon>
        <taxon>Pseudomonadati</taxon>
        <taxon>Pseudomonadota</taxon>
        <taxon>Alphaproteobacteria</taxon>
        <taxon>Rhodobacterales</taxon>
        <taxon>Roseobacteraceae</taxon>
        <taxon>Celeribacter</taxon>
    </lineage>
</organism>
<dbReference type="AlphaFoldDB" id="A0A2T5H0G1"/>
<dbReference type="OrthoDB" id="4315389at2"/>
<protein>
    <submittedName>
        <fullName evidence="6">Putative transposase</fullName>
    </submittedName>
</protein>
<dbReference type="PANTHER" id="PTHR35528">
    <property type="entry name" value="BLL1675 PROTEIN"/>
    <property type="match status" value="1"/>
</dbReference>
<gene>
    <name evidence="6" type="ORF">C8N42_13817</name>
</gene>
<dbReference type="Pfam" id="PF13610">
    <property type="entry name" value="DDE_Tnp_IS240"/>
    <property type="match status" value="1"/>
</dbReference>
<evidence type="ECO:0000313" key="6">
    <source>
        <dbReference type="EMBL" id="PTQ65065.1"/>
    </source>
</evidence>
<evidence type="ECO:0000256" key="2">
    <source>
        <dbReference type="ARBA" id="ARBA00022578"/>
    </source>
</evidence>
<dbReference type="GO" id="GO:0003677">
    <property type="term" value="F:DNA binding"/>
    <property type="evidence" value="ECO:0007669"/>
    <property type="project" value="UniProtKB-KW"/>
</dbReference>
<sequence>MLNLSDLSRLKGFRFPRSVIGYAVWAYHRFALSLRDVEDLLASRGITVSYETVRDWVARFGTQFAAKVRRDRPRPADKWHLDEVVVPIKGRKHWLWRAVDANGDVLDILVQTRRNKAAALRFFRKLFKVWGQPRVIITDKLRSYGAAKADLAPGIEHRQHKGLNNRVEAPHRHTRRREKIMGRFKSPGQAQRFLSVHDQTAALFRPKRHRLSARSYRHARADAFEIWAEYARELIA</sequence>
<dbReference type="GO" id="GO:0006310">
    <property type="term" value="P:DNA recombination"/>
    <property type="evidence" value="ECO:0007669"/>
    <property type="project" value="UniProtKB-KW"/>
</dbReference>
<dbReference type="InterPro" id="IPR012337">
    <property type="entry name" value="RNaseH-like_sf"/>
</dbReference>
<accession>A0A2T5H0G1</accession>
<keyword evidence="4" id="KW-0233">DNA recombination</keyword>